<dbReference type="GO" id="GO:0005524">
    <property type="term" value="F:ATP binding"/>
    <property type="evidence" value="ECO:0007669"/>
    <property type="project" value="UniProtKB-KW"/>
</dbReference>
<keyword evidence="2" id="KW-0547">Nucleotide-binding</keyword>
<accession>A0A9X4FI65</accession>
<keyword evidence="2" id="KW-0067">ATP-binding</keyword>
<sequence length="466" mass="52618">MSNLSKTAWAFSIQNLGNLESGDIEVKPLTLLCGPNNTGKTWVMYTIYGFLNNPEVDGLVGIDQIINDLKENGVLDFDLEQWLTKNFKTTISSIEKSNKSKLPSIFSADSELFDKAVFTWNIDLQFLLKNSENNAFEFGFSLGSKGAHAFKATKMKGSQVISMTLLRDIPKEILKNVITSLIYNHLQGKNGQDQNAFLIPAERNGLHLFYRELSSRRTALLHHASRDELDLHLLLKDVLGSRYAKPIADYIDWLNELTTIKKGAKKTKYHDLAEEVKKLIGGRYHIDAEGNITFTPKKKRGGPNAPKMELHLSSSTVKSLFGLWFYLEYQAEEHSVLMIDEPELNLHPSNQRAVARLIAKMVNNGLNIVVSTHSDYFVRELNSLIMLGENKGDEKVKNTLLKKYSIDKESLLTKDKIGAYVFDCGSLKSMEVNNEGIIAKTFDEQINALNDSSDDIYYSYVLNEDE</sequence>
<reference evidence="2" key="1">
    <citation type="submission" date="2022-02" db="EMBL/GenBank/DDBJ databases">
        <title>Emergence and expansion in Europe of a Vibrio aestuarianus clonal complex pathogenic for oysters.</title>
        <authorList>
            <person name="Mesnil A."/>
            <person name="Travers M.-A."/>
        </authorList>
    </citation>
    <scope>NUCLEOTIDE SEQUENCE</scope>
    <source>
        <strain evidence="2">151-ITT-15-cp-1</strain>
    </source>
</reference>
<evidence type="ECO:0000313" key="2">
    <source>
        <dbReference type="EMBL" id="MDE1359097.1"/>
    </source>
</evidence>
<name>A0A9X4FI65_9VIBR</name>
<organism evidence="2 3">
    <name type="scientific">Vibrio aestuarianus</name>
    <dbReference type="NCBI Taxonomy" id="28171"/>
    <lineage>
        <taxon>Bacteria</taxon>
        <taxon>Pseudomonadati</taxon>
        <taxon>Pseudomonadota</taxon>
        <taxon>Gammaproteobacteria</taxon>
        <taxon>Vibrionales</taxon>
        <taxon>Vibrionaceae</taxon>
        <taxon>Vibrio</taxon>
    </lineage>
</organism>
<dbReference type="InterPro" id="IPR051396">
    <property type="entry name" value="Bact_Antivir_Def_Nuclease"/>
</dbReference>
<proteinExistence type="predicted"/>
<comment type="caution">
    <text evidence="2">The sequence shown here is derived from an EMBL/GenBank/DDBJ whole genome shotgun (WGS) entry which is preliminary data.</text>
</comment>
<dbReference type="Proteomes" id="UP001140973">
    <property type="component" value="Unassembled WGS sequence"/>
</dbReference>
<dbReference type="SUPFAM" id="SSF52540">
    <property type="entry name" value="P-loop containing nucleoside triphosphate hydrolases"/>
    <property type="match status" value="1"/>
</dbReference>
<dbReference type="InterPro" id="IPR041685">
    <property type="entry name" value="AAA_GajA/Old/RecF-like"/>
</dbReference>
<dbReference type="InterPro" id="IPR027417">
    <property type="entry name" value="P-loop_NTPase"/>
</dbReference>
<dbReference type="AlphaFoldDB" id="A0A9X4FI65"/>
<dbReference type="PANTHER" id="PTHR43581:SF2">
    <property type="entry name" value="EXCINUCLEASE ATPASE SUBUNIT"/>
    <property type="match status" value="1"/>
</dbReference>
<dbReference type="CDD" id="cd00267">
    <property type="entry name" value="ABC_ATPase"/>
    <property type="match status" value="1"/>
</dbReference>
<gene>
    <name evidence="2" type="ORF">L9W73_17635</name>
</gene>
<feature type="domain" description="Endonuclease GajA/Old nuclease/RecF-like AAA" evidence="1">
    <location>
        <begin position="11"/>
        <end position="378"/>
    </location>
</feature>
<dbReference type="Gene3D" id="3.40.50.300">
    <property type="entry name" value="P-loop containing nucleotide triphosphate hydrolases"/>
    <property type="match status" value="1"/>
</dbReference>
<dbReference type="PANTHER" id="PTHR43581">
    <property type="entry name" value="ATP/GTP PHOSPHATASE"/>
    <property type="match status" value="1"/>
</dbReference>
<dbReference type="Pfam" id="PF13175">
    <property type="entry name" value="AAA_15"/>
    <property type="match status" value="1"/>
</dbReference>
<dbReference type="RefSeq" id="WP_176312720.1">
    <property type="nucleotide sequence ID" value="NZ_JAKNAP010000137.1"/>
</dbReference>
<evidence type="ECO:0000313" key="3">
    <source>
        <dbReference type="Proteomes" id="UP001140973"/>
    </source>
</evidence>
<protein>
    <submittedName>
        <fullName evidence="2">ATP-binding protein</fullName>
    </submittedName>
</protein>
<evidence type="ECO:0000259" key="1">
    <source>
        <dbReference type="Pfam" id="PF13175"/>
    </source>
</evidence>
<dbReference type="EMBL" id="JAKNAP010000137">
    <property type="protein sequence ID" value="MDE1359097.1"/>
    <property type="molecule type" value="Genomic_DNA"/>
</dbReference>